<proteinExistence type="predicted"/>
<dbReference type="RefSeq" id="WP_183684725.1">
    <property type="nucleotide sequence ID" value="NZ_CAUQIH010000056.1"/>
</dbReference>
<dbReference type="EMBL" id="JACHHH010000013">
    <property type="protein sequence ID" value="MBB6042239.1"/>
    <property type="molecule type" value="Genomic_DNA"/>
</dbReference>
<evidence type="ECO:0000256" key="1">
    <source>
        <dbReference type="ARBA" id="ARBA00023015"/>
    </source>
</evidence>
<dbReference type="PANTHER" id="PTHR43537">
    <property type="entry name" value="TRANSCRIPTIONAL REGULATOR, GNTR FAMILY"/>
    <property type="match status" value="1"/>
</dbReference>
<dbReference type="SMART" id="SM00345">
    <property type="entry name" value="HTH_GNTR"/>
    <property type="match status" value="1"/>
</dbReference>
<evidence type="ECO:0000256" key="2">
    <source>
        <dbReference type="ARBA" id="ARBA00023125"/>
    </source>
</evidence>
<dbReference type="InterPro" id="IPR008920">
    <property type="entry name" value="TF_FadR/GntR_C"/>
</dbReference>
<dbReference type="Pfam" id="PF07729">
    <property type="entry name" value="FCD"/>
    <property type="match status" value="1"/>
</dbReference>
<keyword evidence="3" id="KW-0804">Transcription</keyword>
<evidence type="ECO:0000259" key="4">
    <source>
        <dbReference type="PROSITE" id="PS50949"/>
    </source>
</evidence>
<dbReference type="InterPro" id="IPR036388">
    <property type="entry name" value="WH-like_DNA-bd_sf"/>
</dbReference>
<dbReference type="Pfam" id="PF00392">
    <property type="entry name" value="GntR"/>
    <property type="match status" value="1"/>
</dbReference>
<dbReference type="InterPro" id="IPR036390">
    <property type="entry name" value="WH_DNA-bd_sf"/>
</dbReference>
<dbReference type="PANTHER" id="PTHR43537:SF24">
    <property type="entry name" value="GLUCONATE OPERON TRANSCRIPTIONAL REPRESSOR"/>
    <property type="match status" value="1"/>
</dbReference>
<dbReference type="GO" id="GO:0003677">
    <property type="term" value="F:DNA binding"/>
    <property type="evidence" value="ECO:0007669"/>
    <property type="project" value="UniProtKB-KW"/>
</dbReference>
<keyword evidence="2 5" id="KW-0238">DNA-binding</keyword>
<dbReference type="GO" id="GO:0003700">
    <property type="term" value="F:DNA-binding transcription factor activity"/>
    <property type="evidence" value="ECO:0007669"/>
    <property type="project" value="InterPro"/>
</dbReference>
<comment type="caution">
    <text evidence="5">The sequence shown here is derived from an EMBL/GenBank/DDBJ whole genome shotgun (WGS) entry which is preliminary data.</text>
</comment>
<dbReference type="PROSITE" id="PS50949">
    <property type="entry name" value="HTH_GNTR"/>
    <property type="match status" value="1"/>
</dbReference>
<evidence type="ECO:0000313" key="5">
    <source>
        <dbReference type="EMBL" id="MBB6042239.1"/>
    </source>
</evidence>
<dbReference type="InterPro" id="IPR011711">
    <property type="entry name" value="GntR_C"/>
</dbReference>
<evidence type="ECO:0000256" key="3">
    <source>
        <dbReference type="ARBA" id="ARBA00023163"/>
    </source>
</evidence>
<dbReference type="CDD" id="cd07377">
    <property type="entry name" value="WHTH_GntR"/>
    <property type="match status" value="1"/>
</dbReference>
<reference evidence="5 6" key="1">
    <citation type="submission" date="2020-08" db="EMBL/GenBank/DDBJ databases">
        <title>Genomic Encyclopedia of Type Strains, Phase IV (KMG-IV): sequencing the most valuable type-strain genomes for metagenomic binning, comparative biology and taxonomic classification.</title>
        <authorList>
            <person name="Goeker M."/>
        </authorList>
    </citation>
    <scope>NUCLEOTIDE SEQUENCE [LARGE SCALE GENOMIC DNA]</scope>
    <source>
        <strain evidence="5 6">DSM 17245</strain>
    </source>
</reference>
<sequence length="216" mass="25536">MEKSLKDQVYESILEDIFQGNVSPGDILNEKALLEKYHCSKSPVREALMALCADGILKNIPRYGYEVVRLSKEDIYDMLAFRFVLERGVLLECGAELREEDFRDLEQINSQCSENNTDAMTHWKHNMEFHLRLIACAHNDYITEQLEKCMTRLKRAYSQYYWKKDKEILFSMDTEHHVDIVSALRNKDVEKAIRYLEEDIQDFGEYSAYRLKLHFS</sequence>
<accession>A0A7W9SHF3</accession>
<evidence type="ECO:0000313" key="6">
    <source>
        <dbReference type="Proteomes" id="UP000522163"/>
    </source>
</evidence>
<dbReference type="Proteomes" id="UP000522163">
    <property type="component" value="Unassembled WGS sequence"/>
</dbReference>
<dbReference type="Gene3D" id="1.10.10.10">
    <property type="entry name" value="Winged helix-like DNA-binding domain superfamily/Winged helix DNA-binding domain"/>
    <property type="match status" value="1"/>
</dbReference>
<dbReference type="GeneID" id="85015746"/>
<dbReference type="SMART" id="SM00895">
    <property type="entry name" value="FCD"/>
    <property type="match status" value="1"/>
</dbReference>
<name>A0A7W9SHF3_9FIRM</name>
<dbReference type="SUPFAM" id="SSF48008">
    <property type="entry name" value="GntR ligand-binding domain-like"/>
    <property type="match status" value="1"/>
</dbReference>
<gene>
    <name evidence="5" type="ORF">HNQ46_002235</name>
</gene>
<organism evidence="5 6">
    <name type="scientific">Oribacterium sinus</name>
    <dbReference type="NCBI Taxonomy" id="237576"/>
    <lineage>
        <taxon>Bacteria</taxon>
        <taxon>Bacillati</taxon>
        <taxon>Bacillota</taxon>
        <taxon>Clostridia</taxon>
        <taxon>Lachnospirales</taxon>
        <taxon>Lachnospiraceae</taxon>
        <taxon>Oribacterium</taxon>
    </lineage>
</organism>
<protein>
    <submittedName>
        <fullName evidence="5">DNA-binding GntR family transcriptional regulator</fullName>
    </submittedName>
</protein>
<keyword evidence="1" id="KW-0805">Transcription regulation</keyword>
<dbReference type="AlphaFoldDB" id="A0A7W9SHF3"/>
<dbReference type="InterPro" id="IPR000524">
    <property type="entry name" value="Tscrpt_reg_HTH_GntR"/>
</dbReference>
<dbReference type="Gene3D" id="1.20.120.530">
    <property type="entry name" value="GntR ligand-binding domain-like"/>
    <property type="match status" value="1"/>
</dbReference>
<dbReference type="SUPFAM" id="SSF46785">
    <property type="entry name" value="Winged helix' DNA-binding domain"/>
    <property type="match status" value="1"/>
</dbReference>
<feature type="domain" description="HTH gntR-type" evidence="4">
    <location>
        <begin position="3"/>
        <end position="70"/>
    </location>
</feature>